<comment type="caution">
    <text evidence="1">The sequence shown here is derived from an EMBL/GenBank/DDBJ whole genome shotgun (WGS) entry which is preliminary data.</text>
</comment>
<dbReference type="OrthoDB" id="4062651at2759"/>
<proteinExistence type="predicted"/>
<accession>A0A0F4YK41</accession>
<dbReference type="RefSeq" id="XP_013324580.1">
    <property type="nucleotide sequence ID" value="XM_013469126.1"/>
</dbReference>
<keyword evidence="2" id="KW-1185">Reference proteome</keyword>
<sequence>MTFQLVANVQLEKRLLTAEELREMWGLDAVQMPKTIPVTELHWQYCLGKVLWCIFEGEGDADIILGRSLQIEAERRFPEFHHTPEPLRDLIKHCTAGAREWKDGPMGIVRRGGKVYPLGRSGVNGEPVATLEETKQAIQPFWQREVTKAEQFVLAKIAYDTGTARETDVELLDYLRRPTLREVLDTLNGFSLPAL</sequence>
<dbReference type="Proteomes" id="UP000053958">
    <property type="component" value="Unassembled WGS sequence"/>
</dbReference>
<dbReference type="AlphaFoldDB" id="A0A0F4YK41"/>
<dbReference type="GeneID" id="25320349"/>
<name>A0A0F4YK41_RASE3</name>
<dbReference type="STRING" id="1408163.A0A0F4YK41"/>
<protein>
    <submittedName>
        <fullName evidence="1">Uncharacterized protein</fullName>
    </submittedName>
</protein>
<reference evidence="1 2" key="1">
    <citation type="submission" date="2015-04" db="EMBL/GenBank/DDBJ databases">
        <authorList>
            <person name="Heijne W.H."/>
            <person name="Fedorova N.D."/>
            <person name="Nierman W.C."/>
            <person name="Vollebregt A.W."/>
            <person name="Zhao Z."/>
            <person name="Wu L."/>
            <person name="Kumar M."/>
            <person name="Stam H."/>
            <person name="van den Berg M.A."/>
            <person name="Pel H.J."/>
        </authorList>
    </citation>
    <scope>NUCLEOTIDE SEQUENCE [LARGE SCALE GENOMIC DNA]</scope>
    <source>
        <strain evidence="1 2">CBS 393.64</strain>
    </source>
</reference>
<dbReference type="EMBL" id="LASV01000519">
    <property type="protein sequence ID" value="KKA17968.1"/>
    <property type="molecule type" value="Genomic_DNA"/>
</dbReference>
<gene>
    <name evidence="1" type="ORF">T310_8088</name>
</gene>
<evidence type="ECO:0000313" key="1">
    <source>
        <dbReference type="EMBL" id="KKA17968.1"/>
    </source>
</evidence>
<evidence type="ECO:0000313" key="2">
    <source>
        <dbReference type="Proteomes" id="UP000053958"/>
    </source>
</evidence>
<organism evidence="1 2">
    <name type="scientific">Rasamsonia emersonii (strain ATCC 16479 / CBS 393.64 / IMI 116815)</name>
    <dbReference type="NCBI Taxonomy" id="1408163"/>
    <lineage>
        <taxon>Eukaryota</taxon>
        <taxon>Fungi</taxon>
        <taxon>Dikarya</taxon>
        <taxon>Ascomycota</taxon>
        <taxon>Pezizomycotina</taxon>
        <taxon>Eurotiomycetes</taxon>
        <taxon>Eurotiomycetidae</taxon>
        <taxon>Eurotiales</taxon>
        <taxon>Trichocomaceae</taxon>
        <taxon>Rasamsonia</taxon>
    </lineage>
</organism>